<reference evidence="1 2" key="1">
    <citation type="submission" date="2020-11" db="EMBL/GenBank/DDBJ databases">
        <title>Description of Pontivivens ytuae sp. nov. isolated from deep sea sediment of Mariana Trench.</title>
        <authorList>
            <person name="Wang Z."/>
            <person name="Sun Q.-L."/>
            <person name="Xu X.-D."/>
            <person name="Tang Y.-Z."/>
            <person name="Zhang J."/>
        </authorList>
    </citation>
    <scope>NUCLEOTIDE SEQUENCE [LARGE SCALE GENOMIC DNA]</scope>
    <source>
        <strain evidence="1 2">MT2928</strain>
    </source>
</reference>
<sequence length="157" mass="17097">MRLRITPGLGRDLIAAARDVRTAAQRFGYRQHADVHPGDSVDDPRIAATGLLIALSQSQGGVSAPEMEVIHAEVQRVFDIDSDEADELISIGRWLVEQCEGPHPAMHRLARRLRWLSGPAVLPDLVAMSEAVSAAAHRAESDEMGEAIADIRRVIAH</sequence>
<accession>A0A7S9LRK6</accession>
<gene>
    <name evidence="1" type="ORF">I0K15_19890</name>
</gene>
<proteinExistence type="predicted"/>
<dbReference type="Proteomes" id="UP000594800">
    <property type="component" value="Chromosome"/>
</dbReference>
<dbReference type="RefSeq" id="WP_196103211.1">
    <property type="nucleotide sequence ID" value="NZ_CP064942.1"/>
</dbReference>
<evidence type="ECO:0000313" key="2">
    <source>
        <dbReference type="Proteomes" id="UP000594800"/>
    </source>
</evidence>
<evidence type="ECO:0000313" key="1">
    <source>
        <dbReference type="EMBL" id="QPH54002.1"/>
    </source>
</evidence>
<protein>
    <recommendedName>
        <fullName evidence="3">Co-chaperone DjlA N-terminal domain-containing protein</fullName>
    </recommendedName>
</protein>
<keyword evidence="2" id="KW-1185">Reference proteome</keyword>
<dbReference type="EMBL" id="CP064942">
    <property type="protein sequence ID" value="QPH54002.1"/>
    <property type="molecule type" value="Genomic_DNA"/>
</dbReference>
<organism evidence="1 2">
    <name type="scientific">Pontivivens ytuae</name>
    <dbReference type="NCBI Taxonomy" id="2789856"/>
    <lineage>
        <taxon>Bacteria</taxon>
        <taxon>Pseudomonadati</taxon>
        <taxon>Pseudomonadota</taxon>
        <taxon>Alphaproteobacteria</taxon>
        <taxon>Rhodobacterales</taxon>
        <taxon>Paracoccaceae</taxon>
        <taxon>Pontivivens</taxon>
    </lineage>
</organism>
<dbReference type="KEGG" id="poz:I0K15_19890"/>
<dbReference type="AlphaFoldDB" id="A0A7S9LRK6"/>
<evidence type="ECO:0008006" key="3">
    <source>
        <dbReference type="Google" id="ProtNLM"/>
    </source>
</evidence>
<name>A0A7S9LRK6_9RHOB</name>